<organism evidence="3 4">
    <name type="scientific">Allomesorhizobium camelthorni</name>
    <dbReference type="NCBI Taxonomy" id="475069"/>
    <lineage>
        <taxon>Bacteria</taxon>
        <taxon>Pseudomonadati</taxon>
        <taxon>Pseudomonadota</taxon>
        <taxon>Alphaproteobacteria</taxon>
        <taxon>Hyphomicrobiales</taxon>
        <taxon>Phyllobacteriaceae</taxon>
        <taxon>Allomesorhizobium</taxon>
    </lineage>
</organism>
<feature type="domain" description="HTH lysR-type" evidence="2">
    <location>
        <begin position="11"/>
        <end position="66"/>
    </location>
</feature>
<dbReference type="InterPro" id="IPR000847">
    <property type="entry name" value="LysR_HTH_N"/>
</dbReference>
<dbReference type="InterPro" id="IPR058163">
    <property type="entry name" value="LysR-type_TF_proteobact-type"/>
</dbReference>
<dbReference type="SUPFAM" id="SSF46785">
    <property type="entry name" value="Winged helix' DNA-binding domain"/>
    <property type="match status" value="1"/>
</dbReference>
<dbReference type="PANTHER" id="PTHR30537:SF74">
    <property type="entry name" value="HTH-TYPE TRANSCRIPTIONAL REGULATOR TRPI"/>
    <property type="match status" value="1"/>
</dbReference>
<dbReference type="Gene3D" id="1.10.10.10">
    <property type="entry name" value="Winged helix-like DNA-binding domain superfamily/Winged helix DNA-binding domain"/>
    <property type="match status" value="1"/>
</dbReference>
<sequence>MDHPYHSLPCLSALEVFEAFARHLSFKLAASELNLNAGEVRRQVKVIEDELGVSLFVAHGADVVLTAPGKDIHTVMASIFSTTCDVLTTIKRGRREMSPLPPPERSR</sequence>
<dbReference type="InterPro" id="IPR036390">
    <property type="entry name" value="WH_DNA-bd_sf"/>
</dbReference>
<dbReference type="PANTHER" id="PTHR30537">
    <property type="entry name" value="HTH-TYPE TRANSCRIPTIONAL REGULATOR"/>
    <property type="match status" value="1"/>
</dbReference>
<proteinExistence type="inferred from homology"/>
<dbReference type="Proteomes" id="UP001642900">
    <property type="component" value="Unassembled WGS sequence"/>
</dbReference>
<dbReference type="AlphaFoldDB" id="A0A6G4WLL1"/>
<gene>
    <name evidence="3" type="ORF">G6N73_31495</name>
</gene>
<evidence type="ECO:0000313" key="4">
    <source>
        <dbReference type="Proteomes" id="UP001642900"/>
    </source>
</evidence>
<evidence type="ECO:0000256" key="1">
    <source>
        <dbReference type="ARBA" id="ARBA00009437"/>
    </source>
</evidence>
<dbReference type="GO" id="GO:0043565">
    <property type="term" value="F:sequence-specific DNA binding"/>
    <property type="evidence" value="ECO:0007669"/>
    <property type="project" value="TreeGrafter"/>
</dbReference>
<dbReference type="PROSITE" id="PS50931">
    <property type="entry name" value="HTH_LYSR"/>
    <property type="match status" value="1"/>
</dbReference>
<reference evidence="3 4" key="1">
    <citation type="submission" date="2020-02" db="EMBL/GenBank/DDBJ databases">
        <title>Genome sequence of strain CCNWXJ40-4.</title>
        <authorList>
            <person name="Gao J."/>
            <person name="Sun J."/>
        </authorList>
    </citation>
    <scope>NUCLEOTIDE SEQUENCE [LARGE SCALE GENOMIC DNA]</scope>
    <source>
        <strain evidence="3 4">CCNWXJ 40-4</strain>
    </source>
</reference>
<accession>A0A6G4WLL1</accession>
<dbReference type="Pfam" id="PF00126">
    <property type="entry name" value="HTH_1"/>
    <property type="match status" value="1"/>
</dbReference>
<name>A0A6G4WLL1_9HYPH</name>
<protein>
    <submittedName>
        <fullName evidence="3">LysR family transcriptional regulator</fullName>
    </submittedName>
</protein>
<evidence type="ECO:0000313" key="3">
    <source>
        <dbReference type="EMBL" id="NGO55514.1"/>
    </source>
</evidence>
<comment type="similarity">
    <text evidence="1">Belongs to the LysR transcriptional regulatory family.</text>
</comment>
<evidence type="ECO:0000259" key="2">
    <source>
        <dbReference type="PROSITE" id="PS50931"/>
    </source>
</evidence>
<dbReference type="GO" id="GO:0006351">
    <property type="term" value="P:DNA-templated transcription"/>
    <property type="evidence" value="ECO:0007669"/>
    <property type="project" value="TreeGrafter"/>
</dbReference>
<comment type="caution">
    <text evidence="3">The sequence shown here is derived from an EMBL/GenBank/DDBJ whole genome shotgun (WGS) entry which is preliminary data.</text>
</comment>
<dbReference type="EMBL" id="JAAKZF010000104">
    <property type="protein sequence ID" value="NGO55514.1"/>
    <property type="molecule type" value="Genomic_DNA"/>
</dbReference>
<keyword evidence="4" id="KW-1185">Reference proteome</keyword>
<dbReference type="RefSeq" id="WP_165033866.1">
    <property type="nucleotide sequence ID" value="NZ_JAAKZF010000104.1"/>
</dbReference>
<dbReference type="InterPro" id="IPR036388">
    <property type="entry name" value="WH-like_DNA-bd_sf"/>
</dbReference>
<dbReference type="GO" id="GO:0003700">
    <property type="term" value="F:DNA-binding transcription factor activity"/>
    <property type="evidence" value="ECO:0007669"/>
    <property type="project" value="InterPro"/>
</dbReference>